<dbReference type="Proteomes" id="UP001153636">
    <property type="component" value="Chromosome 12"/>
</dbReference>
<gene>
    <name evidence="1" type="ORF">PSYICH_LOCUS3300</name>
</gene>
<evidence type="ECO:0000313" key="2">
    <source>
        <dbReference type="Proteomes" id="UP001153636"/>
    </source>
</evidence>
<keyword evidence="2" id="KW-1185">Reference proteome</keyword>
<dbReference type="OrthoDB" id="6778176at2759"/>
<reference evidence="1" key="1">
    <citation type="submission" date="2022-01" db="EMBL/GenBank/DDBJ databases">
        <authorList>
            <person name="King R."/>
        </authorList>
    </citation>
    <scope>NUCLEOTIDE SEQUENCE</scope>
</reference>
<name>A0A9P0G514_9CUCU</name>
<organism evidence="1 2">
    <name type="scientific">Psylliodes chrysocephalus</name>
    <dbReference type="NCBI Taxonomy" id="3402493"/>
    <lineage>
        <taxon>Eukaryota</taxon>
        <taxon>Metazoa</taxon>
        <taxon>Ecdysozoa</taxon>
        <taxon>Arthropoda</taxon>
        <taxon>Hexapoda</taxon>
        <taxon>Insecta</taxon>
        <taxon>Pterygota</taxon>
        <taxon>Neoptera</taxon>
        <taxon>Endopterygota</taxon>
        <taxon>Coleoptera</taxon>
        <taxon>Polyphaga</taxon>
        <taxon>Cucujiformia</taxon>
        <taxon>Chrysomeloidea</taxon>
        <taxon>Chrysomelidae</taxon>
        <taxon>Galerucinae</taxon>
        <taxon>Alticini</taxon>
        <taxon>Psylliodes</taxon>
    </lineage>
</organism>
<evidence type="ECO:0000313" key="1">
    <source>
        <dbReference type="EMBL" id="CAH1102304.1"/>
    </source>
</evidence>
<proteinExistence type="predicted"/>
<dbReference type="EMBL" id="OV651824">
    <property type="protein sequence ID" value="CAH1102304.1"/>
    <property type="molecule type" value="Genomic_DNA"/>
</dbReference>
<protein>
    <submittedName>
        <fullName evidence="1">Uncharacterized protein</fullName>
    </submittedName>
</protein>
<accession>A0A9P0G514</accession>
<sequence length="451" mass="52208">MGLESTPPTGYFLRYRKNQGVHSGQPPKTNRHPGEPVLQHEAPSQLQDVAGSILHAEKATGMTQNSAFLPETPTRNVERTIPVSTSAFINYSENNLNNLTMNADYTSGIQHNLESRPIFTWAHNNNDYNLPRQIPPFSRIDDNFNLNNMRQSLPNFYSHSLLNVLPPNFSENVNMNNGLNSLNMQNPNNLRKPDNFQSVNNNRNFCNLNNATSFNNQCDTTPQGRNVIDLNHVKVLPTFDNREKIHPVEFLENIELYFNVNSISFRQLKFYLNTLMENSAKTWFQAYSHMFGSYNDFKNSFLQQYWGPTLQLNIKLKLESGRYQEEHGSFVDYFNTQVASARHLYPPYTEQQLIAIIARHFPPNISATLVGTDSLLTCVERLRQADYYFKNDQKKNRYFLKNDTYHFKTGVNSGENKNKTHFEDNKNFPRTFQKKNITCLEVAEDNFSENE</sequence>
<dbReference type="AlphaFoldDB" id="A0A9P0G514"/>